<evidence type="ECO:0000313" key="2">
    <source>
        <dbReference type="EMBL" id="SPC89085.1"/>
    </source>
</evidence>
<dbReference type="PROSITE" id="PS50878">
    <property type="entry name" value="RT_POL"/>
    <property type="match status" value="1"/>
</dbReference>
<dbReference type="Pfam" id="PF00078">
    <property type="entry name" value="RVT_1"/>
    <property type="match status" value="1"/>
</dbReference>
<organism evidence="2">
    <name type="scientific">Fagus sylvatica</name>
    <name type="common">Beechnut</name>
    <dbReference type="NCBI Taxonomy" id="28930"/>
    <lineage>
        <taxon>Eukaryota</taxon>
        <taxon>Viridiplantae</taxon>
        <taxon>Streptophyta</taxon>
        <taxon>Embryophyta</taxon>
        <taxon>Tracheophyta</taxon>
        <taxon>Spermatophyta</taxon>
        <taxon>Magnoliopsida</taxon>
        <taxon>eudicotyledons</taxon>
        <taxon>Gunneridae</taxon>
        <taxon>Pentapetalae</taxon>
        <taxon>rosids</taxon>
        <taxon>fabids</taxon>
        <taxon>Fagales</taxon>
        <taxon>Fagaceae</taxon>
        <taxon>Fagus</taxon>
    </lineage>
</organism>
<dbReference type="PROSITE" id="PS00726">
    <property type="entry name" value="AP_NUCLEASE_F1_1"/>
    <property type="match status" value="1"/>
</dbReference>
<dbReference type="AlphaFoldDB" id="A0A2N9FPM6"/>
<proteinExistence type="predicted"/>
<dbReference type="InterPro" id="IPR005135">
    <property type="entry name" value="Endo/exonuclease/phosphatase"/>
</dbReference>
<dbReference type="Gene3D" id="3.60.10.10">
    <property type="entry name" value="Endonuclease/exonuclease/phosphatase"/>
    <property type="match status" value="1"/>
</dbReference>
<reference evidence="2" key="1">
    <citation type="submission" date="2018-02" db="EMBL/GenBank/DDBJ databases">
        <authorList>
            <person name="Cohen D.B."/>
            <person name="Kent A.D."/>
        </authorList>
    </citation>
    <scope>NUCLEOTIDE SEQUENCE</scope>
</reference>
<dbReference type="GO" id="GO:0004519">
    <property type="term" value="F:endonuclease activity"/>
    <property type="evidence" value="ECO:0007669"/>
    <property type="project" value="InterPro"/>
</dbReference>
<dbReference type="GO" id="GO:0006281">
    <property type="term" value="P:DNA repair"/>
    <property type="evidence" value="ECO:0007669"/>
    <property type="project" value="InterPro"/>
</dbReference>
<dbReference type="InterPro" id="IPR026960">
    <property type="entry name" value="RVT-Znf"/>
</dbReference>
<dbReference type="SUPFAM" id="SSF56219">
    <property type="entry name" value="DNase I-like"/>
    <property type="match status" value="1"/>
</dbReference>
<feature type="domain" description="Reverse transcriptase" evidence="1">
    <location>
        <begin position="401"/>
        <end position="681"/>
    </location>
</feature>
<dbReference type="InterPro" id="IPR020847">
    <property type="entry name" value="AP_endonuclease_F1_BS"/>
</dbReference>
<evidence type="ECO:0000259" key="1">
    <source>
        <dbReference type="PROSITE" id="PS50878"/>
    </source>
</evidence>
<dbReference type="CDD" id="cd01650">
    <property type="entry name" value="RT_nLTR_like"/>
    <property type="match status" value="1"/>
</dbReference>
<accession>A0A2N9FPM6</accession>
<dbReference type="EMBL" id="OIVN01001042">
    <property type="protein sequence ID" value="SPC89085.1"/>
    <property type="molecule type" value="Genomic_DNA"/>
</dbReference>
<dbReference type="Pfam" id="PF13966">
    <property type="entry name" value="zf-RVT"/>
    <property type="match status" value="1"/>
</dbReference>
<dbReference type="Pfam" id="PF03372">
    <property type="entry name" value="Exo_endo_phos"/>
    <property type="match status" value="1"/>
</dbReference>
<dbReference type="InterPro" id="IPR036691">
    <property type="entry name" value="Endo/exonu/phosph_ase_sf"/>
</dbReference>
<name>A0A2N9FPM6_FAGSY</name>
<protein>
    <recommendedName>
        <fullName evidence="1">Reverse transcriptase domain-containing protein</fullName>
    </recommendedName>
</protein>
<dbReference type="InterPro" id="IPR000477">
    <property type="entry name" value="RT_dom"/>
</dbReference>
<sequence length="989" mass="112218">MGHKSIRVPWLFRRGTIDGDGEVSVWLSMDYWDILSLQTTNQVHHRGFHSRYPHARPSLSPTTKSAESVVEEKPLERFSHALTTTTLRHLGSDTSIKVQIASDATKWLLRLRDGKSMVLPVVCPCGSGVTLGNDELDQALVETEGDATPELSDGCYDNVSVVDSVVEAMEATEGVDCLQLTRKYGEFGEYLEASYEGYESELMGLLSAIEQFGFKQKESFMTTLKASMTTRGTRELKNLVSSINYEVGGSKRRTVQWRVIVIDMSMRIISWNVRGLNDGNKRLQVRHLLKQWKADLVCLQETKLQSLSRSLIGSLWGGHHVDWLFVGSNGASGGILLLWDKRCPENIDEALGVYGPHDVSERRIFWEEMSGVESWWEIPWVVGGDFNVVRFPFERLRAEHLTTAMQNFSDFISSTGLVDIPMEGGMNTRSNSQSHSRLDCFLFTPSVEEHFTLLAQRHLPSASQQIEGSLGKSGLNPTKMRLFRAEQILDFILIADECLDSHLKLGDPGVLCKLDLEKAYDHVNWGFLIYMLRRCGFSQRWCRWIYTCISTTRFSILVNGTPCGFFASSHGLRQGDPLSPLLFIIVMDALSRMLSRARSGDFISGFDVGRINHISISHLLFADDTLILCGADSDQLWHLKSVFIWFQAVSGLKINLGKSELVPVGTVTNVEDLGYYFGLQVGRYGLGVQISSGKLGSGVQTVALWRIGDQKLGALQPSLIGQMVMESVWKSIRKGWPTFAANVNFRKGNGAHIKFWQHQWFDGTSFHWNANFTRLVQDWELESVADFMDVIYSVIPTQEAIDIICWKLTSQKVFSVNSYYKHLSSPTYRSYPWKNVWKTLAPSKVNFFIWTPSLGKVLTIDNLRKRQLVLVDWCCMSKEDGESIDHLFLHCNAANELWQLVFSMFGIWWAMPYHVVDLLACWTGHNCKTSSAAIWGVIPHCIMWVIWRERNDRSFEDIEHSPQELKQRFLNVLFEWVNASGHSSLPLFI</sequence>
<dbReference type="PANTHER" id="PTHR33116">
    <property type="entry name" value="REVERSE TRANSCRIPTASE ZINC-BINDING DOMAIN-CONTAINING PROTEIN-RELATED-RELATED"/>
    <property type="match status" value="1"/>
</dbReference>
<dbReference type="GO" id="GO:0003677">
    <property type="term" value="F:DNA binding"/>
    <property type="evidence" value="ECO:0007669"/>
    <property type="project" value="InterPro"/>
</dbReference>
<dbReference type="PANTHER" id="PTHR33116:SF78">
    <property type="entry name" value="OS12G0587133 PROTEIN"/>
    <property type="match status" value="1"/>
</dbReference>
<gene>
    <name evidence="2" type="ORF">FSB_LOCUS16967</name>
</gene>
<dbReference type="SUPFAM" id="SSF56672">
    <property type="entry name" value="DNA/RNA polymerases"/>
    <property type="match status" value="1"/>
</dbReference>
<dbReference type="InterPro" id="IPR043502">
    <property type="entry name" value="DNA/RNA_pol_sf"/>
</dbReference>